<dbReference type="PANTHER" id="PTHR47783">
    <property type="entry name" value="ZN(II)2CYS6 TRANSCRIPTION FACTOR (EUROFUNG)-RELATED"/>
    <property type="match status" value="1"/>
</dbReference>
<dbReference type="GO" id="GO:0006351">
    <property type="term" value="P:DNA-templated transcription"/>
    <property type="evidence" value="ECO:0007669"/>
    <property type="project" value="InterPro"/>
</dbReference>
<feature type="compositionally biased region" description="Polar residues" evidence="3">
    <location>
        <begin position="1"/>
        <end position="18"/>
    </location>
</feature>
<dbReference type="CDD" id="cd00067">
    <property type="entry name" value="GAL4"/>
    <property type="match status" value="1"/>
</dbReference>
<accession>A0AAX4KLM9</accession>
<protein>
    <recommendedName>
        <fullName evidence="4">Zn(2)-C6 fungal-type domain-containing protein</fullName>
    </recommendedName>
</protein>
<evidence type="ECO:0000256" key="3">
    <source>
        <dbReference type="SAM" id="MobiDB-lite"/>
    </source>
</evidence>
<feature type="region of interest" description="Disordered" evidence="3">
    <location>
        <begin position="1"/>
        <end position="46"/>
    </location>
</feature>
<dbReference type="InterPro" id="IPR007219">
    <property type="entry name" value="XnlR_reg_dom"/>
</dbReference>
<feature type="region of interest" description="Disordered" evidence="3">
    <location>
        <begin position="740"/>
        <end position="775"/>
    </location>
</feature>
<keyword evidence="6" id="KW-1185">Reference proteome</keyword>
<keyword evidence="1" id="KW-0479">Metal-binding</keyword>
<evidence type="ECO:0000256" key="1">
    <source>
        <dbReference type="ARBA" id="ARBA00022723"/>
    </source>
</evidence>
<dbReference type="Proteomes" id="UP001358614">
    <property type="component" value="Chromosome 1"/>
</dbReference>
<reference evidence="5 6" key="1">
    <citation type="submission" date="2024-01" db="EMBL/GenBank/DDBJ databases">
        <title>Comparative genomics of Cryptococcus and Kwoniella reveals pathogenesis evolution and contrasting modes of karyotype evolution via chromosome fusion or intercentromeric recombination.</title>
        <authorList>
            <person name="Coelho M.A."/>
            <person name="David-Palma M."/>
            <person name="Shea T."/>
            <person name="Bowers K."/>
            <person name="McGinley-Smith S."/>
            <person name="Mohammad A.W."/>
            <person name="Gnirke A."/>
            <person name="Yurkov A.M."/>
            <person name="Nowrousian M."/>
            <person name="Sun S."/>
            <person name="Cuomo C.A."/>
            <person name="Heitman J."/>
        </authorList>
    </citation>
    <scope>NUCLEOTIDE SEQUENCE [LARGE SCALE GENOMIC DNA]</scope>
    <source>
        <strain evidence="5 6">PYCC6329</strain>
    </source>
</reference>
<dbReference type="Pfam" id="PF04082">
    <property type="entry name" value="Fungal_trans"/>
    <property type="match status" value="1"/>
</dbReference>
<sequence length="843" mass="92581">MDYASSSSNAQFNYNIEQLQPDPEQEAGPSSPPSSTKKRNRRESSSEPTRVQLACFYCRSKRIRCNGVKPTCEGCTKAQVKCEWPTSRAKKRTKKQMEEARAKEKISGEGVIADDTQQDTSFSNSFTADPNDLWNLANSTSNYVWPTDFGLPTNGNGNGNVNPSMGITDFSQTQSQSQTQTQAMQPPLASAMLPSTSNPTTMTDLGLTLPTDWSPSADLRLANALEDQMAFINGNPGEDKDLELFYYRCSGSTAIHPGVNRISLKLQRRSAQSPLAAPQPAEEESPSAYVTPSSDLFDEHGMPHLHVFQPLLALFFKHCSQHFPSTSHQRMLERLETGTMSQFLACCISALGARFSQKDPTTAAAPFIAKAQELVIPLLHLPTYDVATGLLFLAWSNYGQNSESGLWQFSGMAIRMAIDLGIHEVSELYESPAHMVRTRLLFWSMFVTDRIIAFATGRPASIPEDIIEIPLPTDEDFFPDPSRNLPTLPVEPLEPVPFVQLVKLMIICGRISNVLNGRRGKSRTLVSSVEPLPELLADLKIRLIQFYSNLPESLKWSADNFKHQHNRGHGGTYLSLHLWANAVLALVYHPELLKSPSGTETPLNKSMDRNVKLSLASSRQICECMVFADLVDSKSYTSTPYLTQPLFVGAMAFIYEMRSLSISSSDPTSQTSATDVLMLSMAKQNFQALLNAIQRMEDYWAGAGYVAQILEKRSGSPRSTSRRANKKTFISLPDTGLLKRFTTDPEHPSNVAAHTETSLRESIAKSERGSSLSASGPTPLWLADLMSGYTVQNMSFAPADTLDLERLLASSAGYGIGETSGSSGFGILKRSESDGTPGSAGKV</sequence>
<keyword evidence="2" id="KW-0539">Nucleus</keyword>
<evidence type="ECO:0000256" key="2">
    <source>
        <dbReference type="ARBA" id="ARBA00023242"/>
    </source>
</evidence>
<dbReference type="CDD" id="cd12148">
    <property type="entry name" value="fungal_TF_MHR"/>
    <property type="match status" value="1"/>
</dbReference>
<dbReference type="AlphaFoldDB" id="A0AAX4KLM9"/>
<feature type="region of interest" description="Disordered" evidence="3">
    <location>
        <begin position="270"/>
        <end position="291"/>
    </location>
</feature>
<organism evidence="5 6">
    <name type="scientific">Kwoniella europaea PYCC6329</name>
    <dbReference type="NCBI Taxonomy" id="1423913"/>
    <lineage>
        <taxon>Eukaryota</taxon>
        <taxon>Fungi</taxon>
        <taxon>Dikarya</taxon>
        <taxon>Basidiomycota</taxon>
        <taxon>Agaricomycotina</taxon>
        <taxon>Tremellomycetes</taxon>
        <taxon>Tremellales</taxon>
        <taxon>Cryptococcaceae</taxon>
        <taxon>Kwoniella</taxon>
    </lineage>
</organism>
<feature type="compositionally biased region" description="Low complexity" evidence="3">
    <location>
        <begin position="270"/>
        <end position="280"/>
    </location>
</feature>
<dbReference type="PROSITE" id="PS00463">
    <property type="entry name" value="ZN2_CY6_FUNGAL_1"/>
    <property type="match status" value="1"/>
</dbReference>
<dbReference type="EMBL" id="CP144089">
    <property type="protein sequence ID" value="WWD07292.1"/>
    <property type="molecule type" value="Genomic_DNA"/>
</dbReference>
<evidence type="ECO:0000313" key="6">
    <source>
        <dbReference type="Proteomes" id="UP001358614"/>
    </source>
</evidence>
<dbReference type="SUPFAM" id="SSF57701">
    <property type="entry name" value="Zn2/Cys6 DNA-binding domain"/>
    <property type="match status" value="1"/>
</dbReference>
<dbReference type="RefSeq" id="XP_066085259.1">
    <property type="nucleotide sequence ID" value="XM_066229162.1"/>
</dbReference>
<dbReference type="Pfam" id="PF00172">
    <property type="entry name" value="Zn_clus"/>
    <property type="match status" value="1"/>
</dbReference>
<dbReference type="InterPro" id="IPR001138">
    <property type="entry name" value="Zn2Cys6_DnaBD"/>
</dbReference>
<dbReference type="PROSITE" id="PS50048">
    <property type="entry name" value="ZN2_CY6_FUNGAL_2"/>
    <property type="match status" value="1"/>
</dbReference>
<dbReference type="SMART" id="SM00906">
    <property type="entry name" value="Fungal_trans"/>
    <property type="match status" value="1"/>
</dbReference>
<evidence type="ECO:0000313" key="5">
    <source>
        <dbReference type="EMBL" id="WWD07292.1"/>
    </source>
</evidence>
<gene>
    <name evidence="5" type="ORF">V865_005389</name>
</gene>
<dbReference type="GO" id="GO:0003677">
    <property type="term" value="F:DNA binding"/>
    <property type="evidence" value="ECO:0007669"/>
    <property type="project" value="InterPro"/>
</dbReference>
<feature type="domain" description="Zn(2)-C6 fungal-type" evidence="4">
    <location>
        <begin position="54"/>
        <end position="84"/>
    </location>
</feature>
<dbReference type="SMART" id="SM00066">
    <property type="entry name" value="GAL4"/>
    <property type="match status" value="1"/>
</dbReference>
<dbReference type="InterPro" id="IPR036864">
    <property type="entry name" value="Zn2-C6_fun-type_DNA-bd_sf"/>
</dbReference>
<evidence type="ECO:0000259" key="4">
    <source>
        <dbReference type="PROSITE" id="PS50048"/>
    </source>
</evidence>
<dbReference type="Gene3D" id="4.10.240.10">
    <property type="entry name" value="Zn(2)-C6 fungal-type DNA-binding domain"/>
    <property type="match status" value="1"/>
</dbReference>
<feature type="compositionally biased region" description="Low complexity" evidence="3">
    <location>
        <begin position="171"/>
        <end position="182"/>
    </location>
</feature>
<dbReference type="GeneID" id="91104190"/>
<feature type="compositionally biased region" description="Basic and acidic residues" evidence="3">
    <location>
        <begin position="757"/>
        <end position="768"/>
    </location>
</feature>
<proteinExistence type="predicted"/>
<feature type="compositionally biased region" description="Polar residues" evidence="3">
    <location>
        <begin position="193"/>
        <end position="203"/>
    </location>
</feature>
<dbReference type="GO" id="GO:0008270">
    <property type="term" value="F:zinc ion binding"/>
    <property type="evidence" value="ECO:0007669"/>
    <property type="project" value="InterPro"/>
</dbReference>
<dbReference type="KEGG" id="ker:91104190"/>
<feature type="region of interest" description="Disordered" evidence="3">
    <location>
        <begin position="155"/>
        <end position="206"/>
    </location>
</feature>
<name>A0AAX4KLM9_9TREE</name>
<dbReference type="PANTHER" id="PTHR47783:SF1">
    <property type="entry name" value="ZN(II)2CYS6 TRANSCRIPTION FACTOR (EUROFUNG)"/>
    <property type="match status" value="1"/>
</dbReference>
<dbReference type="GO" id="GO:0000981">
    <property type="term" value="F:DNA-binding transcription factor activity, RNA polymerase II-specific"/>
    <property type="evidence" value="ECO:0007669"/>
    <property type="project" value="InterPro"/>
</dbReference>